<accession>A0ABW1H359</accession>
<dbReference type="InterPro" id="IPR008271">
    <property type="entry name" value="Ser/Thr_kinase_AS"/>
</dbReference>
<dbReference type="Gene3D" id="3.30.200.20">
    <property type="entry name" value="Phosphorylase Kinase, domain 1"/>
    <property type="match status" value="1"/>
</dbReference>
<evidence type="ECO:0000256" key="1">
    <source>
        <dbReference type="ARBA" id="ARBA00012513"/>
    </source>
</evidence>
<dbReference type="GO" id="GO:0004674">
    <property type="term" value="F:protein serine/threonine kinase activity"/>
    <property type="evidence" value="ECO:0007669"/>
    <property type="project" value="UniProtKB-EC"/>
</dbReference>
<proteinExistence type="predicted"/>
<evidence type="ECO:0000313" key="10">
    <source>
        <dbReference type="Proteomes" id="UP001596226"/>
    </source>
</evidence>
<gene>
    <name evidence="9" type="ORF">ACFQGL_12305</name>
</gene>
<dbReference type="InterPro" id="IPR011009">
    <property type="entry name" value="Kinase-like_dom_sf"/>
</dbReference>
<dbReference type="RefSeq" id="WP_377510181.1">
    <property type="nucleotide sequence ID" value="NZ_JBHSQS010000006.1"/>
</dbReference>
<dbReference type="PANTHER" id="PTHR43289">
    <property type="entry name" value="MITOGEN-ACTIVATED PROTEIN KINASE KINASE KINASE 20-RELATED"/>
    <property type="match status" value="1"/>
</dbReference>
<keyword evidence="10" id="KW-1185">Reference proteome</keyword>
<dbReference type="EMBL" id="JBHSQS010000006">
    <property type="protein sequence ID" value="MFC5924125.1"/>
    <property type="molecule type" value="Genomic_DNA"/>
</dbReference>
<organism evidence="9 10">
    <name type="scientific">Micromonospora vulcania</name>
    <dbReference type="NCBI Taxonomy" id="1441873"/>
    <lineage>
        <taxon>Bacteria</taxon>
        <taxon>Bacillati</taxon>
        <taxon>Actinomycetota</taxon>
        <taxon>Actinomycetes</taxon>
        <taxon>Micromonosporales</taxon>
        <taxon>Micromonosporaceae</taxon>
        <taxon>Micromonospora</taxon>
    </lineage>
</organism>
<protein>
    <recommendedName>
        <fullName evidence="1">non-specific serine/threonine protein kinase</fullName>
        <ecNumber evidence="1">2.7.11.1</ecNumber>
    </recommendedName>
</protein>
<keyword evidence="4 7" id="KW-0547">Nucleotide-binding</keyword>
<keyword evidence="3 9" id="KW-0808">Transferase</keyword>
<dbReference type="InterPro" id="IPR017441">
    <property type="entry name" value="Protein_kinase_ATP_BS"/>
</dbReference>
<evidence type="ECO:0000256" key="4">
    <source>
        <dbReference type="ARBA" id="ARBA00022741"/>
    </source>
</evidence>
<evidence type="ECO:0000256" key="5">
    <source>
        <dbReference type="ARBA" id="ARBA00022777"/>
    </source>
</evidence>
<reference evidence="10" key="1">
    <citation type="journal article" date="2019" name="Int. J. Syst. Evol. Microbiol.">
        <title>The Global Catalogue of Microorganisms (GCM) 10K type strain sequencing project: providing services to taxonomists for standard genome sequencing and annotation.</title>
        <authorList>
            <consortium name="The Broad Institute Genomics Platform"/>
            <consortium name="The Broad Institute Genome Sequencing Center for Infectious Disease"/>
            <person name="Wu L."/>
            <person name="Ma J."/>
        </authorList>
    </citation>
    <scope>NUCLEOTIDE SEQUENCE [LARGE SCALE GENOMIC DNA]</scope>
    <source>
        <strain evidence="10">CGMCC 4.7144</strain>
    </source>
</reference>
<feature type="domain" description="Protein kinase" evidence="8">
    <location>
        <begin position="10"/>
        <end position="274"/>
    </location>
</feature>
<dbReference type="EC" id="2.7.11.1" evidence="1"/>
<dbReference type="PROSITE" id="PS00107">
    <property type="entry name" value="PROTEIN_KINASE_ATP"/>
    <property type="match status" value="1"/>
</dbReference>
<comment type="caution">
    <text evidence="9">The sequence shown here is derived from an EMBL/GenBank/DDBJ whole genome shotgun (WGS) entry which is preliminary data.</text>
</comment>
<dbReference type="PANTHER" id="PTHR43289:SF6">
    <property type="entry name" value="SERINE_THREONINE-PROTEIN KINASE NEKL-3"/>
    <property type="match status" value="1"/>
</dbReference>
<dbReference type="Proteomes" id="UP001596226">
    <property type="component" value="Unassembled WGS sequence"/>
</dbReference>
<name>A0ABW1H359_9ACTN</name>
<dbReference type="Pfam" id="PF00069">
    <property type="entry name" value="Pkinase"/>
    <property type="match status" value="1"/>
</dbReference>
<dbReference type="InterPro" id="IPR000719">
    <property type="entry name" value="Prot_kinase_dom"/>
</dbReference>
<dbReference type="SUPFAM" id="SSF56112">
    <property type="entry name" value="Protein kinase-like (PK-like)"/>
    <property type="match status" value="1"/>
</dbReference>
<evidence type="ECO:0000256" key="7">
    <source>
        <dbReference type="PROSITE-ProRule" id="PRU10141"/>
    </source>
</evidence>
<feature type="binding site" evidence="7">
    <location>
        <position position="39"/>
    </location>
    <ligand>
        <name>ATP</name>
        <dbReference type="ChEBI" id="CHEBI:30616"/>
    </ligand>
</feature>
<evidence type="ECO:0000313" key="9">
    <source>
        <dbReference type="EMBL" id="MFC5924125.1"/>
    </source>
</evidence>
<keyword evidence="2" id="KW-0723">Serine/threonine-protein kinase</keyword>
<evidence type="ECO:0000256" key="6">
    <source>
        <dbReference type="ARBA" id="ARBA00022840"/>
    </source>
</evidence>
<dbReference type="SMART" id="SM00220">
    <property type="entry name" value="S_TKc"/>
    <property type="match status" value="1"/>
</dbReference>
<evidence type="ECO:0000256" key="2">
    <source>
        <dbReference type="ARBA" id="ARBA00022527"/>
    </source>
</evidence>
<evidence type="ECO:0000256" key="3">
    <source>
        <dbReference type="ARBA" id="ARBA00022679"/>
    </source>
</evidence>
<keyword evidence="5 9" id="KW-0418">Kinase</keyword>
<dbReference type="PROSITE" id="PS00108">
    <property type="entry name" value="PROTEIN_KINASE_ST"/>
    <property type="match status" value="1"/>
</dbReference>
<sequence>MSIPPQVGRYRVAHAVGSGAFATVWLAYDDELHSPVAVKVLADNWSQRADIRARFRQEARFMRQVDSDHLVRVLDIGELPDGRPYLVMTYAGGGTLADRLTEGPLPVRDALRIAADIARAVAVLHDNGVLHRDLKPSNVLFDTTPAGDRVLVADLGLAKTLAHASGFTLVAGTPGYMAPEQLVPGGRLDERADVYAIGALTHHMLTGLPPGQVAVPTPRTPAAVERVVRRALRREPGRRWPSAIAYATALEDLLATQRPGRPSWQRTRRSVAAIGTVAAALVVAGSAPVSPVPYGWTRVADSTGTISVAVPDDWARQLRVGGWNPAAVGLPDGRDPGLLVGPDLAAWPDVASAAPGVFAGVSRSLGGAAGEPALPAHDRCTREADRAITVGTLRGRVGRWTRCDGATTSFSEVTLVAPGGSFGVYVQIKQTGGADHADRILDTLQVDGSTAGQG</sequence>
<dbReference type="CDD" id="cd14014">
    <property type="entry name" value="STKc_PknB_like"/>
    <property type="match status" value="1"/>
</dbReference>
<evidence type="ECO:0000259" key="8">
    <source>
        <dbReference type="PROSITE" id="PS50011"/>
    </source>
</evidence>
<dbReference type="Gene3D" id="1.10.510.10">
    <property type="entry name" value="Transferase(Phosphotransferase) domain 1"/>
    <property type="match status" value="1"/>
</dbReference>
<keyword evidence="6 7" id="KW-0067">ATP-binding</keyword>
<dbReference type="PROSITE" id="PS50011">
    <property type="entry name" value="PROTEIN_KINASE_DOM"/>
    <property type="match status" value="1"/>
</dbReference>